<dbReference type="AlphaFoldDB" id="A0A919B220"/>
<feature type="region of interest" description="Disordered" evidence="1">
    <location>
        <begin position="448"/>
        <end position="492"/>
    </location>
</feature>
<dbReference type="RefSeq" id="WP_229890778.1">
    <property type="nucleotide sequence ID" value="NZ_BNBD01000003.1"/>
</dbReference>
<gene>
    <name evidence="2" type="ORF">GCM10010218_19680</name>
</gene>
<organism evidence="2 3">
    <name type="scientific">Streptomyces mashuensis</name>
    <dbReference type="NCBI Taxonomy" id="33904"/>
    <lineage>
        <taxon>Bacteria</taxon>
        <taxon>Bacillati</taxon>
        <taxon>Actinomycetota</taxon>
        <taxon>Actinomycetes</taxon>
        <taxon>Kitasatosporales</taxon>
        <taxon>Streptomycetaceae</taxon>
        <taxon>Streptomyces</taxon>
    </lineage>
</organism>
<comment type="caution">
    <text evidence="2">The sequence shown here is derived from an EMBL/GenBank/DDBJ whole genome shotgun (WGS) entry which is preliminary data.</text>
</comment>
<reference evidence="2" key="2">
    <citation type="submission" date="2020-09" db="EMBL/GenBank/DDBJ databases">
        <authorList>
            <person name="Sun Q."/>
            <person name="Ohkuma M."/>
        </authorList>
    </citation>
    <scope>NUCLEOTIDE SEQUENCE</scope>
    <source>
        <strain evidence="2">JCM 4059</strain>
    </source>
</reference>
<sequence length="492" mass="54607">MTATTGGAVNVDGRPQTPQQWMDFLYSKLQSRVGLFKKYGAYYDGDHQRMLFAQAKYKNAFAGVFEQWNDNFCGLIADSVNERLAIDGFRMTDEPVADKAAREIWQRNFLDAESSSAHLDAMIQGTAYAVVWADEDGEPVISIESAETTVVQYKPGSRRELEAGAKFFYDDWGRAHCTLWLPDGVHKGNPEGLTFTVTESEPNPLQVVPVVPITNRSRLVGEPVSDLATVIPLADAINKVTADALVASEYAAWPQRWVSGLEIVEDANGTPVEPFQVAVDKLLQAEDPNTKWGQFEAADLSNYVDLINMLVQHMASISRIPFHYFLLNGGQAPSGEAITSAEAGLISKTRERMLHFGESWEKVMRLAFLVKHDKARAEAWDAEVMWRDPEHRTEAQHIDALLKLKMLDVPKKQLWADAGYTPQQIERFDAMLEEEAKTDMERVDKYQTQTEKAALHTPAGKPGEAEKAAKAAPQGNAGNAARKSKSAYAKAA</sequence>
<evidence type="ECO:0000256" key="1">
    <source>
        <dbReference type="SAM" id="MobiDB-lite"/>
    </source>
</evidence>
<accession>A0A919B220</accession>
<evidence type="ECO:0000313" key="2">
    <source>
        <dbReference type="EMBL" id="GHF38580.1"/>
    </source>
</evidence>
<reference evidence="2" key="1">
    <citation type="journal article" date="2014" name="Int. J. Syst. Evol. Microbiol.">
        <title>Complete genome sequence of Corynebacterium casei LMG S-19264T (=DSM 44701T), isolated from a smear-ripened cheese.</title>
        <authorList>
            <consortium name="US DOE Joint Genome Institute (JGI-PGF)"/>
            <person name="Walter F."/>
            <person name="Albersmeier A."/>
            <person name="Kalinowski J."/>
            <person name="Ruckert C."/>
        </authorList>
    </citation>
    <scope>NUCLEOTIDE SEQUENCE</scope>
    <source>
        <strain evidence="2">JCM 4059</strain>
    </source>
</reference>
<name>A0A919B220_9ACTN</name>
<feature type="compositionally biased region" description="Low complexity" evidence="1">
    <location>
        <begin position="470"/>
        <end position="492"/>
    </location>
</feature>
<evidence type="ECO:0000313" key="3">
    <source>
        <dbReference type="Proteomes" id="UP000638313"/>
    </source>
</evidence>
<dbReference type="Pfam" id="PF05133">
    <property type="entry name" value="SPP1_portal"/>
    <property type="match status" value="1"/>
</dbReference>
<dbReference type="EMBL" id="BNBD01000003">
    <property type="protein sequence ID" value="GHF38580.1"/>
    <property type="molecule type" value="Genomic_DNA"/>
</dbReference>
<dbReference type="Proteomes" id="UP000638313">
    <property type="component" value="Unassembled WGS sequence"/>
</dbReference>
<proteinExistence type="predicted"/>
<protein>
    <recommendedName>
        <fullName evidence="4">Phage portal protein</fullName>
    </recommendedName>
</protein>
<keyword evidence="3" id="KW-1185">Reference proteome</keyword>
<evidence type="ECO:0008006" key="4">
    <source>
        <dbReference type="Google" id="ProtNLM"/>
    </source>
</evidence>
<dbReference type="InterPro" id="IPR021145">
    <property type="entry name" value="Portal_protein_SPP1_Gp6-like"/>
</dbReference>